<evidence type="ECO:0000313" key="3">
    <source>
        <dbReference type="EMBL" id="CAF2052070.1"/>
    </source>
</evidence>
<protein>
    <submittedName>
        <fullName evidence="2">Uncharacterized protein</fullName>
    </submittedName>
</protein>
<gene>
    <name evidence="2" type="ORF">CJN711_LOCUS22514</name>
    <name evidence="3" type="ORF">WKI299_LOCUS10347</name>
</gene>
<reference evidence="2" key="1">
    <citation type="submission" date="2021-02" db="EMBL/GenBank/DDBJ databases">
        <authorList>
            <person name="Nowell W R."/>
        </authorList>
    </citation>
    <scope>NUCLEOTIDE SEQUENCE</scope>
</reference>
<dbReference type="AlphaFoldDB" id="A0A815LR92"/>
<feature type="transmembrane region" description="Helical" evidence="1">
    <location>
        <begin position="55"/>
        <end position="79"/>
    </location>
</feature>
<name>A0A815LR92_9BILA</name>
<keyword evidence="1" id="KW-0472">Membrane</keyword>
<accession>A0A815LR92</accession>
<organism evidence="2 4">
    <name type="scientific">Rotaria magnacalcarata</name>
    <dbReference type="NCBI Taxonomy" id="392030"/>
    <lineage>
        <taxon>Eukaryota</taxon>
        <taxon>Metazoa</taxon>
        <taxon>Spiralia</taxon>
        <taxon>Gnathifera</taxon>
        <taxon>Rotifera</taxon>
        <taxon>Eurotatoria</taxon>
        <taxon>Bdelloidea</taxon>
        <taxon>Philodinida</taxon>
        <taxon>Philodinidae</taxon>
        <taxon>Rotaria</taxon>
    </lineage>
</organism>
<keyword evidence="1" id="KW-0812">Transmembrane</keyword>
<comment type="caution">
    <text evidence="2">The sequence shown here is derived from an EMBL/GenBank/DDBJ whole genome shotgun (WGS) entry which is preliminary data.</text>
</comment>
<proteinExistence type="predicted"/>
<dbReference type="EMBL" id="CAJNRF010003567">
    <property type="protein sequence ID" value="CAF2052070.1"/>
    <property type="molecule type" value="Genomic_DNA"/>
</dbReference>
<evidence type="ECO:0000313" key="2">
    <source>
        <dbReference type="EMBL" id="CAF1411045.1"/>
    </source>
</evidence>
<evidence type="ECO:0000256" key="1">
    <source>
        <dbReference type="SAM" id="Phobius"/>
    </source>
</evidence>
<sequence>MKVAARSDWSYDSCENLQQQNSNISKSMSSNSNAWTQENDDKREINRKKIRGWHALFYGIVIGSLFGGMALATVLIIWLRSTQATTTLSTTTSAASSSSIITLLTTTTNLITTSTESTTSTTESTTRTITAPNLLANPGAESVNSLPWTNIGAGLATTDDGSVNSRCTPHSNAKDFYGGSSSSSGVSNNTLSQSVFLLNGTQGYTAAQLDSGNMAAYISYYELTCDGSRGKADSAQIGLNFRALNNSVLSTIATTKMTCNSWCANTFTYLLPIGTRYIDYMMIFYIQAGSSTGAYIDDNSLQVY</sequence>
<keyword evidence="1" id="KW-1133">Transmembrane helix</keyword>
<dbReference type="EMBL" id="CAJNOV010010543">
    <property type="protein sequence ID" value="CAF1411045.1"/>
    <property type="molecule type" value="Genomic_DNA"/>
</dbReference>
<dbReference type="Proteomes" id="UP000663855">
    <property type="component" value="Unassembled WGS sequence"/>
</dbReference>
<dbReference type="Proteomes" id="UP000663856">
    <property type="component" value="Unassembled WGS sequence"/>
</dbReference>
<evidence type="ECO:0000313" key="4">
    <source>
        <dbReference type="Proteomes" id="UP000663855"/>
    </source>
</evidence>